<sequence>MRAPPQTPTTQMTTRGTKRSLSISTPTSSTASAPAVQGEPRKRRRHNLINEAIRKANKKKEQAQKLQGMPLTVSQARISAQRKPSAIHDTHGQYSKLPKYSPAELSRIKFDRDTQENELLMKRRTQEYRMIQQQQQQRLQNAQNGQQPQQAAAVARPAVGGIPAAQGVPQIRSQVNISHQQQRLTNQMAIANARLSPTQAMQAQAQAARLMAASQAQQAQVQQAQMQAAVANSLAAGGAPALSSAHLSPPYAARAASASPGIPQTSTPVNVNVNVNAVQVPVAAVSPQARPPSAQSHLGVGVQGVQGVANVARSVGVNNMQQFYAGGNALMTDEQSQQRLRTLIYQQQQAVLQQQQQQQQQQLASAQNGVFAPQ</sequence>
<organism evidence="2 3">
    <name type="scientific">Meripilus lineatus</name>
    <dbReference type="NCBI Taxonomy" id="2056292"/>
    <lineage>
        <taxon>Eukaryota</taxon>
        <taxon>Fungi</taxon>
        <taxon>Dikarya</taxon>
        <taxon>Basidiomycota</taxon>
        <taxon>Agaricomycotina</taxon>
        <taxon>Agaricomycetes</taxon>
        <taxon>Polyporales</taxon>
        <taxon>Meripilaceae</taxon>
        <taxon>Meripilus</taxon>
    </lineage>
</organism>
<accession>A0AAD5VEI5</accession>
<dbReference type="Proteomes" id="UP001212997">
    <property type="component" value="Unassembled WGS sequence"/>
</dbReference>
<comment type="caution">
    <text evidence="2">The sequence shown here is derived from an EMBL/GenBank/DDBJ whole genome shotgun (WGS) entry which is preliminary data.</text>
</comment>
<feature type="compositionally biased region" description="Low complexity" evidence="1">
    <location>
        <begin position="24"/>
        <end position="35"/>
    </location>
</feature>
<dbReference type="EMBL" id="JANAWD010000001">
    <property type="protein sequence ID" value="KAJ3492382.1"/>
    <property type="molecule type" value="Genomic_DNA"/>
</dbReference>
<dbReference type="AlphaFoldDB" id="A0AAD5VEI5"/>
<keyword evidence="3" id="KW-1185">Reference proteome</keyword>
<evidence type="ECO:0000313" key="3">
    <source>
        <dbReference type="Proteomes" id="UP001212997"/>
    </source>
</evidence>
<protein>
    <submittedName>
        <fullName evidence="2">Uncharacterized protein</fullName>
    </submittedName>
</protein>
<feature type="region of interest" description="Disordered" evidence="1">
    <location>
        <begin position="1"/>
        <end position="46"/>
    </location>
</feature>
<proteinExistence type="predicted"/>
<evidence type="ECO:0000256" key="1">
    <source>
        <dbReference type="SAM" id="MobiDB-lite"/>
    </source>
</evidence>
<name>A0AAD5VEI5_9APHY</name>
<evidence type="ECO:0000313" key="2">
    <source>
        <dbReference type="EMBL" id="KAJ3492382.1"/>
    </source>
</evidence>
<reference evidence="2" key="1">
    <citation type="submission" date="2022-07" db="EMBL/GenBank/DDBJ databases">
        <title>Genome Sequence of Physisporinus lineatus.</title>
        <authorList>
            <person name="Buettner E."/>
        </authorList>
    </citation>
    <scope>NUCLEOTIDE SEQUENCE</scope>
    <source>
        <strain evidence="2">VT162</strain>
    </source>
</reference>
<gene>
    <name evidence="2" type="ORF">NLI96_g48</name>
</gene>